<dbReference type="RefSeq" id="WP_273378573.1">
    <property type="nucleotide sequence ID" value="NZ_PIUK01000034.1"/>
</dbReference>
<dbReference type="SUPFAM" id="SSF53448">
    <property type="entry name" value="Nucleotide-diphospho-sugar transferases"/>
    <property type="match status" value="1"/>
</dbReference>
<dbReference type="Gene3D" id="1.25.40.10">
    <property type="entry name" value="Tetratricopeptide repeat domain"/>
    <property type="match status" value="2"/>
</dbReference>
<name>A0A953I7D8_SYMTR</name>
<reference evidence="3" key="1">
    <citation type="submission" date="2017-11" db="EMBL/GenBank/DDBJ databases">
        <title>Three new genomes from thermophilic consortium.</title>
        <authorList>
            <person name="Quaggio R."/>
            <person name="Amgarten D."/>
            <person name="Setubal J.C."/>
        </authorList>
    </citation>
    <scope>NUCLEOTIDE SEQUENCE</scope>
    <source>
        <strain evidence="3">ZCTH01-B2</strain>
    </source>
</reference>
<evidence type="ECO:0000313" key="4">
    <source>
        <dbReference type="Proteomes" id="UP000732377"/>
    </source>
</evidence>
<organism evidence="3 4">
    <name type="scientific">Symbiobacterium thermophilum</name>
    <dbReference type="NCBI Taxonomy" id="2734"/>
    <lineage>
        <taxon>Bacteria</taxon>
        <taxon>Bacillati</taxon>
        <taxon>Bacillota</taxon>
        <taxon>Clostridia</taxon>
        <taxon>Eubacteriales</taxon>
        <taxon>Symbiobacteriaceae</taxon>
        <taxon>Symbiobacterium</taxon>
    </lineage>
</organism>
<evidence type="ECO:0000256" key="1">
    <source>
        <dbReference type="PROSITE-ProRule" id="PRU00339"/>
    </source>
</evidence>
<dbReference type="SUPFAM" id="SSF48452">
    <property type="entry name" value="TPR-like"/>
    <property type="match status" value="1"/>
</dbReference>
<dbReference type="Gene3D" id="3.90.550.10">
    <property type="entry name" value="Spore Coat Polysaccharide Biosynthesis Protein SpsA, Chain A"/>
    <property type="match status" value="1"/>
</dbReference>
<comment type="caution">
    <text evidence="3">The sequence shown here is derived from an EMBL/GenBank/DDBJ whole genome shotgun (WGS) entry which is preliminary data.</text>
</comment>
<dbReference type="SMART" id="SM00028">
    <property type="entry name" value="TPR"/>
    <property type="match status" value="3"/>
</dbReference>
<dbReference type="InterPro" id="IPR001173">
    <property type="entry name" value="Glyco_trans_2-like"/>
</dbReference>
<dbReference type="InterPro" id="IPR029044">
    <property type="entry name" value="Nucleotide-diphossugar_trans"/>
</dbReference>
<dbReference type="PROSITE" id="PS50005">
    <property type="entry name" value="TPR"/>
    <property type="match status" value="1"/>
</dbReference>
<dbReference type="PANTHER" id="PTHR43630">
    <property type="entry name" value="POLY-BETA-1,6-N-ACETYL-D-GLUCOSAMINE SYNTHASE"/>
    <property type="match status" value="1"/>
</dbReference>
<protein>
    <recommendedName>
        <fullName evidence="2">Glycosyltransferase 2-like domain-containing protein</fullName>
    </recommendedName>
</protein>
<dbReference type="Pfam" id="PF00535">
    <property type="entry name" value="Glycos_transf_2"/>
    <property type="match status" value="1"/>
</dbReference>
<dbReference type="AlphaFoldDB" id="A0A953I7D8"/>
<feature type="repeat" description="TPR" evidence="1">
    <location>
        <begin position="199"/>
        <end position="232"/>
    </location>
</feature>
<dbReference type="PANTHER" id="PTHR43630:SF2">
    <property type="entry name" value="GLYCOSYLTRANSFERASE"/>
    <property type="match status" value="1"/>
</dbReference>
<dbReference type="EMBL" id="PIUK01000034">
    <property type="protein sequence ID" value="MBY6275658.1"/>
    <property type="molecule type" value="Genomic_DNA"/>
</dbReference>
<evidence type="ECO:0000313" key="3">
    <source>
        <dbReference type="EMBL" id="MBY6275658.1"/>
    </source>
</evidence>
<feature type="domain" description="Glycosyltransferase 2-like" evidence="2">
    <location>
        <begin position="7"/>
        <end position="126"/>
    </location>
</feature>
<accession>A0A953I7D8</accession>
<dbReference type="InterPro" id="IPR019734">
    <property type="entry name" value="TPR_rpt"/>
</dbReference>
<keyword evidence="1" id="KW-0802">TPR repeat</keyword>
<dbReference type="InterPro" id="IPR011990">
    <property type="entry name" value="TPR-like_helical_dom_sf"/>
</dbReference>
<dbReference type="CDD" id="cd02511">
    <property type="entry name" value="Beta4Glucosyltransferase"/>
    <property type="match status" value="1"/>
</dbReference>
<gene>
    <name evidence="3" type="ORF">CWE10_05450</name>
</gene>
<sequence>MKRATLSVCILAKNEALHLPRALESVRQVADEVIVVDTGSTDETVAVAESYGAKVVHHTWNDDFAAARNVGIDQATGDWVLMLDADEAVSRTMAVRLPKLLADPHADAYITQVANILEGQAVNHIPAIRLFRRKPAYRFTGMIHEQIIRSIESAGGRIKTEPVVIEHFGYTPEEDQRKARRDRNLRLLRKMVEEHPESHDHWSHLGHEYALLHEYGQAEACLRRAIELNPFSLQSVHAAHRLVRIGLRRRRLEQGWQLASMGHSSPFSRWDSDCHRVQVALYEGDHVAAEQVLRRLKGAPSGDFRTFERSEARLAGWQAEALWLKGQRQAALAEWERAVEAHPADLALAEEWMHHKTLAEGLPKALAAGRALVSRCPALFVGMTGALLRAGEFSLAVVLAREGMDFGYSACFLYALAQAGDWSSAVAAARGQGLDGAVHLATAGAWFGNEAALTEGLERLPDSWRSAFRAVLAGEQVDPHLQWAVDLLMNHWADVGCWSLLRAGAKSLGESGGPGRAAWLLWHSHQPRTALQWALEKPEHPDALEVLGLAAAEQGDHQAAAQFLADRISLGPARVAVYACAARALTALGERGVARAVRELGLEQHPWSPLLKQT</sequence>
<evidence type="ECO:0000259" key="2">
    <source>
        <dbReference type="Pfam" id="PF00535"/>
    </source>
</evidence>
<dbReference type="Pfam" id="PF13181">
    <property type="entry name" value="TPR_8"/>
    <property type="match status" value="1"/>
</dbReference>
<proteinExistence type="predicted"/>
<dbReference type="Proteomes" id="UP000732377">
    <property type="component" value="Unassembled WGS sequence"/>
</dbReference>